<accession>A0A9W9IXI0</accession>
<dbReference type="Pfam" id="PF01693">
    <property type="entry name" value="Cauli_VI"/>
    <property type="match status" value="1"/>
</dbReference>
<evidence type="ECO:0000313" key="3">
    <source>
        <dbReference type="Proteomes" id="UP001150879"/>
    </source>
</evidence>
<keyword evidence="3" id="KW-1185">Reference proteome</keyword>
<dbReference type="Gene3D" id="3.40.970.10">
    <property type="entry name" value="Ribonuclease H1, N-terminal domain"/>
    <property type="match status" value="1"/>
</dbReference>
<dbReference type="AlphaFoldDB" id="A0A9W9IXI0"/>
<reference evidence="2" key="2">
    <citation type="journal article" date="2023" name="IMA Fungus">
        <title>Comparative genomic study of the Penicillium genus elucidates a diverse pangenome and 15 lateral gene transfer events.</title>
        <authorList>
            <person name="Petersen C."/>
            <person name="Sorensen T."/>
            <person name="Nielsen M.R."/>
            <person name="Sondergaard T.E."/>
            <person name="Sorensen J.L."/>
            <person name="Fitzpatrick D.A."/>
            <person name="Frisvad J.C."/>
            <person name="Nielsen K.L."/>
        </authorList>
    </citation>
    <scope>NUCLEOTIDE SEQUENCE</scope>
    <source>
        <strain evidence="2">IBT 16849</strain>
    </source>
</reference>
<proteinExistence type="predicted"/>
<evidence type="ECO:0000259" key="1">
    <source>
        <dbReference type="Pfam" id="PF01693"/>
    </source>
</evidence>
<feature type="domain" description="Ribonuclease H1 N-terminal" evidence="1">
    <location>
        <begin position="9"/>
        <end position="52"/>
    </location>
</feature>
<name>A0A9W9IXI0_9EURO</name>
<dbReference type="InterPro" id="IPR011320">
    <property type="entry name" value="RNase_H1_N"/>
</dbReference>
<protein>
    <recommendedName>
        <fullName evidence="1">Ribonuclease H1 N-terminal domain-containing protein</fullName>
    </recommendedName>
</protein>
<gene>
    <name evidence="2" type="ORF">N7472_009460</name>
</gene>
<dbReference type="Proteomes" id="UP001150879">
    <property type="component" value="Unassembled WGS sequence"/>
</dbReference>
<reference evidence="2" key="1">
    <citation type="submission" date="2022-11" db="EMBL/GenBank/DDBJ databases">
        <authorList>
            <person name="Petersen C."/>
        </authorList>
    </citation>
    <scope>NUCLEOTIDE SEQUENCE</scope>
    <source>
        <strain evidence="2">IBT 16849</strain>
    </source>
</reference>
<organism evidence="2 3">
    <name type="scientific">Penicillium cf. griseofulvum</name>
    <dbReference type="NCBI Taxonomy" id="2972120"/>
    <lineage>
        <taxon>Eukaryota</taxon>
        <taxon>Fungi</taxon>
        <taxon>Dikarya</taxon>
        <taxon>Ascomycota</taxon>
        <taxon>Pezizomycotina</taxon>
        <taxon>Eurotiomycetes</taxon>
        <taxon>Eurotiomycetidae</taxon>
        <taxon>Eurotiales</taxon>
        <taxon>Aspergillaceae</taxon>
        <taxon>Penicillium</taxon>
    </lineage>
</organism>
<comment type="caution">
    <text evidence="2">The sequence shown here is derived from an EMBL/GenBank/DDBJ whole genome shotgun (WGS) entry which is preliminary data.</text>
</comment>
<dbReference type="EMBL" id="JAPQKP010000006">
    <property type="protein sequence ID" value="KAJ5184620.1"/>
    <property type="molecule type" value="Genomic_DNA"/>
</dbReference>
<dbReference type="SUPFAM" id="SSF55658">
    <property type="entry name" value="L9 N-domain-like"/>
    <property type="match status" value="1"/>
</dbReference>
<dbReference type="OrthoDB" id="407198at2759"/>
<dbReference type="InterPro" id="IPR009027">
    <property type="entry name" value="Ribosomal_bL9/RNase_H1_N"/>
</dbReference>
<sequence>MGLQIHQKKVYVIYRGRVDKPTIYSSWGHAHPKVREFSGADFKEFDTLEDARNSLKEKGFEEYETFLKPEGNASSSQPRGKYYAVACGNMVGVFRDWK</sequence>
<evidence type="ECO:0000313" key="2">
    <source>
        <dbReference type="EMBL" id="KAJ5184620.1"/>
    </source>
</evidence>
<dbReference type="InterPro" id="IPR037056">
    <property type="entry name" value="RNase_H1_N_sf"/>
</dbReference>